<dbReference type="Gene3D" id="3.40.50.2300">
    <property type="match status" value="2"/>
</dbReference>
<dbReference type="GO" id="GO:0006865">
    <property type="term" value="P:amino acid transport"/>
    <property type="evidence" value="ECO:0007669"/>
    <property type="project" value="UniProtKB-KW"/>
</dbReference>
<dbReference type="Pfam" id="PF13458">
    <property type="entry name" value="Peripla_BP_6"/>
    <property type="match status" value="1"/>
</dbReference>
<keyword evidence="2 5" id="KW-0732">Signal</keyword>
<evidence type="ECO:0000256" key="1">
    <source>
        <dbReference type="ARBA" id="ARBA00010062"/>
    </source>
</evidence>
<gene>
    <name evidence="7" type="ordered locus">Zmob_1385</name>
</gene>
<dbReference type="CDD" id="cd06339">
    <property type="entry name" value="PBP1_YraM_LppC_lipoprotein-like"/>
    <property type="match status" value="1"/>
</dbReference>
<dbReference type="KEGG" id="zmm:Zmob_1385"/>
<evidence type="ECO:0000256" key="2">
    <source>
        <dbReference type="ARBA" id="ARBA00022729"/>
    </source>
</evidence>
<dbReference type="PANTHER" id="PTHR30483:SF6">
    <property type="entry name" value="PERIPLASMIC BINDING PROTEIN OF ABC TRANSPORTER FOR NATURAL AMINO ACIDS"/>
    <property type="match status" value="1"/>
</dbReference>
<feature type="region of interest" description="Disordered" evidence="4">
    <location>
        <begin position="31"/>
        <end position="68"/>
    </location>
</feature>
<evidence type="ECO:0000259" key="6">
    <source>
        <dbReference type="Pfam" id="PF13458"/>
    </source>
</evidence>
<dbReference type="Proteomes" id="UP000001494">
    <property type="component" value="Chromosome"/>
</dbReference>
<dbReference type="InterPro" id="IPR051010">
    <property type="entry name" value="BCAA_transport"/>
</dbReference>
<feature type="compositionally biased region" description="Low complexity" evidence="4">
    <location>
        <begin position="31"/>
        <end position="58"/>
    </location>
</feature>
<keyword evidence="7" id="KW-0675">Receptor</keyword>
<reference evidence="7 8" key="1">
    <citation type="journal article" date="2011" name="J. Bacteriol.">
        <title>Genome sequence of the ethanol-producing Zymomonas mobilis subsp. mobilis lectotype strain ATCC 10988.</title>
        <authorList>
            <person name="Pappas K.M."/>
            <person name="Kouvelis V.N."/>
            <person name="Saunders E."/>
            <person name="Brettin T.S."/>
            <person name="Bruce D."/>
            <person name="Detter C."/>
            <person name="Balakireva M."/>
            <person name="Han C.S."/>
            <person name="Savvakis G."/>
            <person name="Kyrpides N.C."/>
            <person name="Typas M.A."/>
        </authorList>
    </citation>
    <scope>NUCLEOTIDE SEQUENCE [LARGE SCALE GENOMIC DNA]</scope>
    <source>
        <strain evidence="8">ATCC 10988 / DSM 424 / CCUG 17860 / LMG 404 / NCIMB 8938 / NRRL B-806 / ZM1</strain>
    </source>
</reference>
<feature type="signal peptide" evidence="5">
    <location>
        <begin position="1"/>
        <end position="25"/>
    </location>
</feature>
<protein>
    <submittedName>
        <fullName evidence="7">Extracellular ligand-binding receptor</fullName>
    </submittedName>
</protein>
<feature type="compositionally biased region" description="Polar residues" evidence="4">
    <location>
        <begin position="59"/>
        <end position="68"/>
    </location>
</feature>
<comment type="similarity">
    <text evidence="1">Belongs to the leucine-binding protein family.</text>
</comment>
<dbReference type="InterPro" id="IPR028081">
    <property type="entry name" value="Leu-bd"/>
</dbReference>
<dbReference type="SUPFAM" id="SSF53822">
    <property type="entry name" value="Periplasmic binding protein-like I"/>
    <property type="match status" value="1"/>
</dbReference>
<proteinExistence type="inferred from homology"/>
<evidence type="ECO:0000256" key="4">
    <source>
        <dbReference type="SAM" id="MobiDB-lite"/>
    </source>
</evidence>
<dbReference type="OrthoDB" id="7210494at2"/>
<dbReference type="AlphaFoldDB" id="A0A0H3FZD5"/>
<dbReference type="InterPro" id="IPR028082">
    <property type="entry name" value="Peripla_BP_I"/>
</dbReference>
<accession>A0A0H3FZD5</accession>
<evidence type="ECO:0000313" key="7">
    <source>
        <dbReference type="EMBL" id="AEH63205.1"/>
    </source>
</evidence>
<name>A0A0H3FZD5_ZYMMA</name>
<feature type="chain" id="PRO_5002609593" evidence="5">
    <location>
        <begin position="26"/>
        <end position="411"/>
    </location>
</feature>
<dbReference type="EMBL" id="CP002850">
    <property type="protein sequence ID" value="AEH63205.1"/>
    <property type="molecule type" value="Genomic_DNA"/>
</dbReference>
<keyword evidence="3" id="KW-0029">Amino-acid transport</keyword>
<feature type="domain" description="Leucine-binding protein" evidence="6">
    <location>
        <begin position="81"/>
        <end position="347"/>
    </location>
</feature>
<keyword evidence="3" id="KW-0813">Transport</keyword>
<dbReference type="PANTHER" id="PTHR30483">
    <property type="entry name" value="LEUCINE-SPECIFIC-BINDING PROTEIN"/>
    <property type="match status" value="1"/>
</dbReference>
<evidence type="ECO:0000256" key="5">
    <source>
        <dbReference type="SAM" id="SignalP"/>
    </source>
</evidence>
<organism evidence="7 8">
    <name type="scientific">Zymomonas mobilis subsp. mobilis (strain ATCC 10988 / DSM 424 / LMG 404 / NCIMB 8938 / NRRL B-806 / ZM1)</name>
    <dbReference type="NCBI Taxonomy" id="555217"/>
    <lineage>
        <taxon>Bacteria</taxon>
        <taxon>Pseudomonadati</taxon>
        <taxon>Pseudomonadota</taxon>
        <taxon>Alphaproteobacteria</taxon>
        <taxon>Sphingomonadales</taxon>
        <taxon>Zymomonadaceae</taxon>
        <taxon>Zymomonas</taxon>
    </lineage>
</organism>
<dbReference type="RefSeq" id="WP_014501035.1">
    <property type="nucleotide sequence ID" value="NC_017262.1"/>
</dbReference>
<dbReference type="PROSITE" id="PS51257">
    <property type="entry name" value="PROKAR_LIPOPROTEIN"/>
    <property type="match status" value="1"/>
</dbReference>
<evidence type="ECO:0000313" key="8">
    <source>
        <dbReference type="Proteomes" id="UP000001494"/>
    </source>
</evidence>
<sequence precursor="true">MNVIRYRLKKNILFLSGLLLTTTLAACGSSSVSHPKTASSNTPNASSINNPANQNQNADNGFSNNGENASDMQQMQAVHSVAVIVPLSGAFANIGQSIANTAQMAVSDLADRHTGIKITCYDSAKGAAEAVNKAVSDGNKLILGGVFPSEARMMALAARNAHIPMITFSNDNSLAGNGVYVMGFSVGAGIQRVVKYALDHKLSRFAALLPNGVYGRKASASLLRTVSNNGGSVATLSNYNRTPQEITDAVTKLGQDYDAVLIADSPRIARIAAPLLVKQDGTKPQILGSELWSIDNNLKNVPALYGAWFASVPDGMFHQLSGKYKARYGVTPPRLASLGYDAILLAARISPNWPSNGDFPEKKLLSPNGFMGIDGAFRFNNQAIAERALAVEKVSANGIVVIDPAPTSFSK</sequence>
<evidence type="ECO:0000256" key="3">
    <source>
        <dbReference type="ARBA" id="ARBA00022970"/>
    </source>
</evidence>
<dbReference type="HOGENOM" id="CLU_049010_0_0_5"/>
<dbReference type="eggNOG" id="COG0683">
    <property type="taxonomic scope" value="Bacteria"/>
</dbReference>